<dbReference type="CDD" id="cd14744">
    <property type="entry name" value="PAAR_CT_2"/>
    <property type="match status" value="1"/>
</dbReference>
<dbReference type="Pfam" id="PF05488">
    <property type="entry name" value="PAAR_motif"/>
    <property type="match status" value="1"/>
</dbReference>
<name>A0AB38C5U5_9BURK</name>
<dbReference type="RefSeq" id="WP_072452529.1">
    <property type="nucleotide sequence ID" value="NZ_FPKH01000001.1"/>
</dbReference>
<evidence type="ECO:0000313" key="1">
    <source>
        <dbReference type="EMBL" id="SFX08477.1"/>
    </source>
</evidence>
<reference evidence="1 2" key="1">
    <citation type="submission" date="2016-11" db="EMBL/GenBank/DDBJ databases">
        <authorList>
            <person name="Varghese N."/>
            <person name="Submissions S."/>
        </authorList>
    </citation>
    <scope>NUCLEOTIDE SEQUENCE [LARGE SCALE GENOMIC DNA]</scope>
    <source>
        <strain evidence="1 2">NFR18</strain>
    </source>
</reference>
<proteinExistence type="predicted"/>
<protein>
    <submittedName>
        <fullName evidence="1">Zn-binding Pro-Ala-Ala-Arg (PAAR) domain-containing protein, incolved in TypeVI secretion</fullName>
    </submittedName>
</protein>
<organism evidence="1 2">
    <name type="scientific">Janthinobacterium lividum</name>
    <dbReference type="NCBI Taxonomy" id="29581"/>
    <lineage>
        <taxon>Bacteria</taxon>
        <taxon>Pseudomonadati</taxon>
        <taxon>Pseudomonadota</taxon>
        <taxon>Betaproteobacteria</taxon>
        <taxon>Burkholderiales</taxon>
        <taxon>Oxalobacteraceae</taxon>
        <taxon>Janthinobacterium</taxon>
    </lineage>
</organism>
<dbReference type="Gene3D" id="2.60.200.60">
    <property type="match status" value="1"/>
</dbReference>
<dbReference type="Proteomes" id="UP000182489">
    <property type="component" value="Unassembled WGS sequence"/>
</dbReference>
<comment type="caution">
    <text evidence="1">The sequence shown here is derived from an EMBL/GenBank/DDBJ whole genome shotgun (WGS) entry which is preliminary data.</text>
</comment>
<dbReference type="InterPro" id="IPR008727">
    <property type="entry name" value="PAAR_motif"/>
</dbReference>
<evidence type="ECO:0000313" key="2">
    <source>
        <dbReference type="Proteomes" id="UP000182489"/>
    </source>
</evidence>
<gene>
    <name evidence="1" type="ORF">SAMN03097694_0661</name>
</gene>
<sequence>MPEIIRQGDTTSHGGTVLEGSPRDLCMGKPISYLGHKVHCPKCKGIFPIVEGVTTTSFYGRGVAVAGMKTSCGAVLIASQFTDTVEWSTGTWQAAEHSNATAAAAAQLAQGALPRRSSAAASEIAESYDEQPQLHASEIGGIPYFVETKDGRRFSGRATMEGMLPRVETYNEEEYTVYWGDVALAKMEEVG</sequence>
<accession>A0AB38C5U5</accession>
<dbReference type="EMBL" id="FPKH01000001">
    <property type="protein sequence ID" value="SFX08477.1"/>
    <property type="molecule type" value="Genomic_DNA"/>
</dbReference>
<dbReference type="AlphaFoldDB" id="A0AB38C5U5"/>